<evidence type="ECO:0000256" key="2">
    <source>
        <dbReference type="ARBA" id="ARBA00018602"/>
    </source>
</evidence>
<dbReference type="InterPro" id="IPR007322">
    <property type="entry name" value="RNA_pol_bunyavir"/>
</dbReference>
<evidence type="ECO:0000256" key="6">
    <source>
        <dbReference type="ARBA" id="ARBA00031012"/>
    </source>
</evidence>
<protein>
    <recommendedName>
        <fullName evidence="2">RNA-directed RNA polymerase L</fullName>
        <ecNumber evidence="1">2.7.7.48</ecNumber>
    </recommendedName>
    <alternativeName>
        <fullName evidence="4">Large structural protein</fullName>
    </alternativeName>
    <alternativeName>
        <fullName evidence="6">Replicase</fullName>
    </alternativeName>
    <alternativeName>
        <fullName evidence="5">Transcriptase</fullName>
    </alternativeName>
</protein>
<proteinExistence type="predicted"/>
<evidence type="ECO:0000259" key="7">
    <source>
        <dbReference type="PROSITE" id="PS50525"/>
    </source>
</evidence>
<organism evidence="8">
    <name type="scientific">Apis bunyavirus 1</name>
    <dbReference type="NCBI Taxonomy" id="1983565"/>
    <lineage>
        <taxon>Viruses</taxon>
        <taxon>Riboviria</taxon>
        <taxon>Orthornavirae</taxon>
        <taxon>Negarnaviricota</taxon>
        <taxon>Polyploviricotina</taxon>
        <taxon>Bunyaviricetes</taxon>
        <taxon>Elliovirales</taxon>
        <taxon>Peribunyaviridae</taxon>
    </lineage>
</organism>
<accession>A0A1W6R6H7</accession>
<keyword evidence="8" id="KW-0696">RNA-directed RNA polymerase</keyword>
<dbReference type="GO" id="GO:0003968">
    <property type="term" value="F:RNA-directed RNA polymerase activity"/>
    <property type="evidence" value="ECO:0007669"/>
    <property type="project" value="UniProtKB-KW"/>
</dbReference>
<dbReference type="GO" id="GO:0006351">
    <property type="term" value="P:DNA-templated transcription"/>
    <property type="evidence" value="ECO:0007669"/>
    <property type="project" value="InterPro"/>
</dbReference>
<reference evidence="8" key="1">
    <citation type="journal article" date="2017" name="J. Virol.">
        <title>A Diverse Range of Novel RNA Viruses in Geographically Distinct Honey Bee Populations.</title>
        <authorList>
            <person name="Remnant E.J."/>
            <person name="Mang S."/>
            <person name="Gabriele B."/>
            <person name="Blacquiere T."/>
            <person name="Holmes E.C."/>
            <person name="Beekman M."/>
            <person name="Ashe A."/>
        </authorList>
    </citation>
    <scope>NUCLEOTIDE SEQUENCE</scope>
    <source>
        <strain evidence="8">RI-A</strain>
    </source>
</reference>
<dbReference type="GO" id="GO:0039694">
    <property type="term" value="P:viral RNA genome replication"/>
    <property type="evidence" value="ECO:0007669"/>
    <property type="project" value="InterPro"/>
</dbReference>
<evidence type="ECO:0000256" key="5">
    <source>
        <dbReference type="ARBA" id="ARBA00030436"/>
    </source>
</evidence>
<dbReference type="EC" id="2.7.7.48" evidence="1"/>
<feature type="domain" description="RdRp catalytic" evidence="7">
    <location>
        <begin position="927"/>
        <end position="1142"/>
    </location>
</feature>
<dbReference type="Pfam" id="PF04196">
    <property type="entry name" value="Bunya_RdRp"/>
    <property type="match status" value="1"/>
</dbReference>
<name>A0A1W6R6H7_9VIRU</name>
<evidence type="ECO:0000256" key="1">
    <source>
        <dbReference type="ARBA" id="ARBA00012494"/>
    </source>
</evidence>
<evidence type="ECO:0000256" key="4">
    <source>
        <dbReference type="ARBA" id="ARBA00030285"/>
    </source>
</evidence>
<sequence length="1986" mass="226405">MYRNNPYERAFKVGMFNYNPTRRPLAGLTQYPGREVCCPPDPQPLFGLTMESGIVTINFPLKQETRLIRSLPTSFTISSIRKLPHDLICRCLWGRENDLNILRQPIWTKQPEGICTPDWFSEVEGTIFVFEVKTFKSKGLEAYNTALAQYASILQSCSLPAVNVGICVGNGSIVLPECFSISSVDASHLMALCLLAHRIQDECHRLGWLRDYDYQSGTETIVIPEVSLPTTSTERLIITEEMRIAWSSLPRIPDPTLLMNKNIKRVTPPHLTRSKDKISLEHLYQGLPSPDQDQALRTGLLDPMLGSDLPPERGYLNPLLQGVVDDFFRKMRASIAPSRPQHVYLRAHLESSYDLYKGDILRGLWSTYFLSPDVEVFRSYKNGRKPAGLKVLGEVKRKSSSYVSPQTLVRTEKEISDWRSAKTREAYRPCAIDIQYWASLLFLERGYGPSQPLTTVEGKELEIPFQQELWAKHSRFWQRLVEEINVGRYSAKGDWNRFHVQKIDPYNAYLFVHGTGNDSHQFYYLIIEAQNFTPNAGLDLIRIPGTDWWYTGKIQSMNSAKISQWLNLHERLTSLRFFWTSVFNTSRRRAQLHFTASFLIGFEAKQTTIDSLSLFRYLYMEMCKEREHRNVFKLHSKLPTVLRTPVQCWVVHSLIEMMRGGEGNEGVVLDEEDPSILDFKSLRSWVDNGPVPSFSTILSLSYMHYVVPHPFSTGLQGRVAIMEKLLREESTLPTNRIRIGWSSPLLADLKDHEFSVGFVKSMGYEASRFLKNKYETFPLFWEEVSLRLRAQTYSAFSTFKKSTRLNERGVAVREFCFETIRELSEKLGWDVDGESRFSPFMSLHSLVNHSMIDETVKNVTIFVKDQQTGLREIFVLTMCMRILVKFMEVTSRVINSCLPNETLSVPTRKEELIHLHSQNSLESKFDLIREWGRDQYEYTTLRFSSSSDAKSWCQQFCMPTFGCFYEACLSEYGPEAEPLIKLIHHILNLITQKHIHVDPRVKEWFRSHPEVLGHSDTFNTLSSLFNSASDGLYEDDSIINLSNMMQGIPHETSSALHAAYLMLASTSLKELSRGLSSSHRLSHLKFGEAVVTNMVSSDDSGIMFSLPVAIPKFNREVGWSELNLVRDMFSTAGYNIEECKRYFSAKVSLEKSTIFAETPVYEFNSKFYVGVSVNTAEIKFVCSPFTLGYHTIIRERMSEALSALSGCLREGVRQDQLCVIQCLLRRMHHRFLYFDWWDYETSKSLNELCSPILGTLPLVREGLIGFFNLQNLSDYLSHISSPLARSVSFSAGSPDVEKDLAYSLSLKLISRYQKVLASVLPRFTQMVQEYQADSEMSLRFLSRELFESELVLLKLMSPGTRIAMSYVDIAKIHMASCYAATQPCIKVRGSDSKVSLRAAFSHVKELDKSFDISPVGSPNPTIKVLVDLLNDSYRAPAFAEQARFAQHLPLITDPRNAPRIGDIRLNLVEGWRYGFAGERLACLNWARTIDHRFSANFQVTLQTMDSDIRELDRSINALELRSTIVHVLCFKPLNNTLTEKYASFLSSSMSRSYSLCVGRARFNPEPTAQATQEISSACEKVMQYLSMEGLGWSIKRIQSCMREKSVAIATSMEAGLLASESRNAQLLLLQILNRNCNYDVDLRRLDIRGNKRFFVSESLGYLKVRTHWYVLKKLSASWSIGRIIGSPIMKLSGFEQTVADPSEFIINTANLKITTDSDDCVQIRSSLWNASSHKAYPVSVSPKRWESSLYCLTYYNLSISDYCCELPAPYDNDICRKITRIAIGCGKELSSWKFWRDLSTVKSQKFGSGAHSLAYRLLSDTMTSWVRPKKTSVLHKQEGPAQITETETDDEAADDFADFLDELIAQVDLDSVVVPETVSTANAHQLMEEVFSFDYFPGMEFEPQEIDLIADPGTARVNSSKDVVRRAFIKHCRICYVSLANKESLEEGLFGPPEELIKTLERPRLLGKPVDLSDGEVMGEPEEDLK</sequence>
<evidence type="ECO:0000313" key="8">
    <source>
        <dbReference type="EMBL" id="ARO50045.1"/>
    </source>
</evidence>
<keyword evidence="3" id="KW-0808">Transferase</keyword>
<dbReference type="EMBL" id="KY354236">
    <property type="protein sequence ID" value="ARO50045.1"/>
    <property type="molecule type" value="Viral_cRNA"/>
</dbReference>
<keyword evidence="8" id="KW-0548">Nucleotidyltransferase</keyword>
<dbReference type="PROSITE" id="PS50525">
    <property type="entry name" value="RDRP_SSRNA_NEG_SEG"/>
    <property type="match status" value="1"/>
</dbReference>
<evidence type="ECO:0000256" key="3">
    <source>
        <dbReference type="ARBA" id="ARBA00022679"/>
    </source>
</evidence>
<dbReference type="InterPro" id="IPR007099">
    <property type="entry name" value="RNA-dir_pol_NSvirus"/>
</dbReference>